<dbReference type="GO" id="GO:0005737">
    <property type="term" value="C:cytoplasm"/>
    <property type="evidence" value="ECO:0007669"/>
    <property type="project" value="UniProtKB-SubCell"/>
</dbReference>
<dbReference type="PANTHER" id="PTHR15454:SF69">
    <property type="entry name" value="SERINE_THREONINE-PROTEIN KINASE 11-INTERACTING PROTEIN"/>
    <property type="match status" value="1"/>
</dbReference>
<dbReference type="Proteomes" id="UP001431783">
    <property type="component" value="Unassembled WGS sequence"/>
</dbReference>
<keyword evidence="4" id="KW-0677">Repeat</keyword>
<gene>
    <name evidence="6" type="ORF">WA026_004189</name>
</gene>
<reference evidence="6 7" key="1">
    <citation type="submission" date="2023-03" db="EMBL/GenBank/DDBJ databases">
        <title>Genome insight into feeding habits of ladybird beetles.</title>
        <authorList>
            <person name="Li H.-S."/>
            <person name="Huang Y.-H."/>
            <person name="Pang H."/>
        </authorList>
    </citation>
    <scope>NUCLEOTIDE SEQUENCE [LARGE SCALE GENOMIC DNA]</scope>
    <source>
        <strain evidence="6">SYSU_2023b</strain>
        <tissue evidence="6">Whole body</tissue>
    </source>
</reference>
<dbReference type="InterPro" id="IPR032675">
    <property type="entry name" value="LRR_dom_sf"/>
</dbReference>
<keyword evidence="3" id="KW-0433">Leucine-rich repeat</keyword>
<evidence type="ECO:0000313" key="6">
    <source>
        <dbReference type="EMBL" id="KAK9879338.1"/>
    </source>
</evidence>
<dbReference type="PRINTS" id="PR00019">
    <property type="entry name" value="LEURICHRPT"/>
</dbReference>
<sequence>MDVAEIENLAFLLKGNEGPISEGLKKVSLTNHVLDKINNLVDLYIKQLMINNPTCIDVSDQTSTETMKKNIQIIYSLMQNIAHLKVIADIVEVDSSIDISHFRHLQILEIQKIDILKITGINSLRVHLHHLICVRSIESLKSLLEECGADFSSRHVWAELKNLVLPYNGLSCLDSSIENAPWLTSLDLSHNELITADEVNLLSNLKYLNLSYNKLPRMPKFSGQLCNRLQILNVSNNFLEDLSELETLVNISELDLSDNCLIDHTTLEAISHMATLQWLSLTGNPLSYHIKHSSRTCVYLHLNIEPQRFILDFKKLNNEDVKLIGSFHPLLRKSNSGSLSSSIGSAKLLASTEKCKRIREVEIEDFRSESKAPQPMPSSFSSIDHLEVKNHITTLRELHGEAWLNYYTGLDDKNDSTSGSQDISGFPGLGESPIDNAPENSPRLDALKGKELDEIETGIYNTGDDESSDDEDIEVNSEETMYLAKLLGEEEDLFVVFSKDTLSEIDCTTGKERASWVLSTILSCTFSNDAHTIVQIDFDTLRKDRKQRTYVLQVEDAESLNYFIDKLLSSREKPAVTKVLQCMKCLHQFPKRNNMISNYKDEVMACPSCGSTILVEENVKTQSE</sequence>
<comment type="caution">
    <text evidence="6">The sequence shown here is derived from an EMBL/GenBank/DDBJ whole genome shotgun (WGS) entry which is preliminary data.</text>
</comment>
<dbReference type="EMBL" id="JARQZJ010000061">
    <property type="protein sequence ID" value="KAK9879338.1"/>
    <property type="molecule type" value="Genomic_DNA"/>
</dbReference>
<dbReference type="InterPro" id="IPR001611">
    <property type="entry name" value="Leu-rich_rpt"/>
</dbReference>
<evidence type="ECO:0000256" key="5">
    <source>
        <dbReference type="SAM" id="MobiDB-lite"/>
    </source>
</evidence>
<evidence type="ECO:0000256" key="3">
    <source>
        <dbReference type="ARBA" id="ARBA00022614"/>
    </source>
</evidence>
<dbReference type="Gene3D" id="3.80.10.10">
    <property type="entry name" value="Ribonuclease Inhibitor"/>
    <property type="match status" value="1"/>
</dbReference>
<keyword evidence="2" id="KW-0963">Cytoplasm</keyword>
<evidence type="ECO:0000256" key="1">
    <source>
        <dbReference type="ARBA" id="ARBA00004496"/>
    </source>
</evidence>
<organism evidence="6 7">
    <name type="scientific">Henosepilachna vigintioctopunctata</name>
    <dbReference type="NCBI Taxonomy" id="420089"/>
    <lineage>
        <taxon>Eukaryota</taxon>
        <taxon>Metazoa</taxon>
        <taxon>Ecdysozoa</taxon>
        <taxon>Arthropoda</taxon>
        <taxon>Hexapoda</taxon>
        <taxon>Insecta</taxon>
        <taxon>Pterygota</taxon>
        <taxon>Neoptera</taxon>
        <taxon>Endopterygota</taxon>
        <taxon>Coleoptera</taxon>
        <taxon>Polyphaga</taxon>
        <taxon>Cucujiformia</taxon>
        <taxon>Coccinelloidea</taxon>
        <taxon>Coccinellidae</taxon>
        <taxon>Epilachninae</taxon>
        <taxon>Epilachnini</taxon>
        <taxon>Henosepilachna</taxon>
    </lineage>
</organism>
<dbReference type="SMART" id="SM00364">
    <property type="entry name" value="LRR_BAC"/>
    <property type="match status" value="2"/>
</dbReference>
<comment type="subcellular location">
    <subcellularLocation>
        <location evidence="1">Cytoplasm</location>
    </subcellularLocation>
</comment>
<evidence type="ECO:0008006" key="8">
    <source>
        <dbReference type="Google" id="ProtNLM"/>
    </source>
</evidence>
<accession>A0AAW1U9K6</accession>
<feature type="region of interest" description="Disordered" evidence="5">
    <location>
        <begin position="416"/>
        <end position="442"/>
    </location>
</feature>
<evidence type="ECO:0000256" key="2">
    <source>
        <dbReference type="ARBA" id="ARBA00022490"/>
    </source>
</evidence>
<keyword evidence="7" id="KW-1185">Reference proteome</keyword>
<protein>
    <recommendedName>
        <fullName evidence="8">Serine/threonine-protein kinase 11-interacting protein</fullName>
    </recommendedName>
</protein>
<dbReference type="PANTHER" id="PTHR15454">
    <property type="entry name" value="NISCHARIN RELATED"/>
    <property type="match status" value="1"/>
</dbReference>
<evidence type="ECO:0000256" key="4">
    <source>
        <dbReference type="ARBA" id="ARBA00022737"/>
    </source>
</evidence>
<name>A0AAW1U9K6_9CUCU</name>
<proteinExistence type="predicted"/>
<evidence type="ECO:0000313" key="7">
    <source>
        <dbReference type="Proteomes" id="UP001431783"/>
    </source>
</evidence>
<dbReference type="AlphaFoldDB" id="A0AAW1U9K6"/>
<dbReference type="SUPFAM" id="SSF52075">
    <property type="entry name" value="Outer arm dynein light chain 1"/>
    <property type="match status" value="1"/>
</dbReference>
<dbReference type="PROSITE" id="PS51450">
    <property type="entry name" value="LRR"/>
    <property type="match status" value="2"/>
</dbReference>